<evidence type="ECO:0000313" key="3">
    <source>
        <dbReference type="WBParaSite" id="Hba_05789"/>
    </source>
</evidence>
<keyword evidence="1" id="KW-0472">Membrane</keyword>
<feature type="transmembrane region" description="Helical" evidence="1">
    <location>
        <begin position="57"/>
        <end position="77"/>
    </location>
</feature>
<evidence type="ECO:0000256" key="1">
    <source>
        <dbReference type="SAM" id="Phobius"/>
    </source>
</evidence>
<organism evidence="2 3">
    <name type="scientific">Heterorhabditis bacteriophora</name>
    <name type="common">Entomopathogenic nematode worm</name>
    <dbReference type="NCBI Taxonomy" id="37862"/>
    <lineage>
        <taxon>Eukaryota</taxon>
        <taxon>Metazoa</taxon>
        <taxon>Ecdysozoa</taxon>
        <taxon>Nematoda</taxon>
        <taxon>Chromadorea</taxon>
        <taxon>Rhabditida</taxon>
        <taxon>Rhabditina</taxon>
        <taxon>Rhabditomorpha</taxon>
        <taxon>Strongyloidea</taxon>
        <taxon>Heterorhabditidae</taxon>
        <taxon>Heterorhabditis</taxon>
    </lineage>
</organism>
<name>A0A1I7WKZ0_HETBA</name>
<dbReference type="Proteomes" id="UP000095283">
    <property type="component" value="Unplaced"/>
</dbReference>
<accession>A0A1I7WKZ0</accession>
<dbReference type="AlphaFoldDB" id="A0A1I7WKZ0"/>
<reference evidence="3" key="1">
    <citation type="submission" date="2016-11" db="UniProtKB">
        <authorList>
            <consortium name="WormBaseParasite"/>
        </authorList>
    </citation>
    <scope>IDENTIFICATION</scope>
</reference>
<keyword evidence="1" id="KW-0812">Transmembrane</keyword>
<dbReference type="WBParaSite" id="Hba_05789">
    <property type="protein sequence ID" value="Hba_05789"/>
    <property type="gene ID" value="Hba_05789"/>
</dbReference>
<sequence>MKPFYLFVLSCKLFKKSTCNFFLNKPFIIIFSHSKLETKITSSIQIFSHLFTLLDDAWYKAILLCFVLIYFNFYLALCISFKYIRPTTSIHIVVNITPPLLKTNFFIISIVKNNKIIIFLKIKLKYDKQDFRRKIFLNKLVFFGEGRKSPNPELLNISKNLHLIIK</sequence>
<protein>
    <submittedName>
        <fullName evidence="3">Transmembrane protein</fullName>
    </submittedName>
</protein>
<keyword evidence="2" id="KW-1185">Reference proteome</keyword>
<proteinExistence type="predicted"/>
<evidence type="ECO:0000313" key="2">
    <source>
        <dbReference type="Proteomes" id="UP000095283"/>
    </source>
</evidence>
<keyword evidence="1" id="KW-1133">Transmembrane helix</keyword>